<dbReference type="RefSeq" id="WP_323690985.1">
    <property type="nucleotide sequence ID" value="NZ_CP116341.1"/>
</dbReference>
<keyword evidence="1" id="KW-1133">Transmembrane helix</keyword>
<keyword evidence="1" id="KW-0812">Transmembrane</keyword>
<evidence type="ECO:0000313" key="2">
    <source>
        <dbReference type="EMBL" id="WOV83300.1"/>
    </source>
</evidence>
<sequence length="88" mass="10049">MTLKTLWIAVIGFSIMEWVSLAFLTVWTHELYQIIDGILIIAFIIYPLFYLLSLLLLQKGIKKAGAVILLIPFIVYAPLLMGIQELVR</sequence>
<name>A0ABZ0KTU3_9BACL</name>
<accession>A0ABZ0KTU3</accession>
<dbReference type="Proteomes" id="UP001303532">
    <property type="component" value="Chromosome"/>
</dbReference>
<gene>
    <name evidence="2" type="ORF">PGH26_10225</name>
</gene>
<feature type="transmembrane region" description="Helical" evidence="1">
    <location>
        <begin position="64"/>
        <end position="83"/>
    </location>
</feature>
<feature type="transmembrane region" description="Helical" evidence="1">
    <location>
        <begin position="34"/>
        <end position="57"/>
    </location>
</feature>
<evidence type="ECO:0000313" key="3">
    <source>
        <dbReference type="Proteomes" id="UP001303532"/>
    </source>
</evidence>
<organism evidence="2 3">
    <name type="scientific">Sporosarcina jeotgali</name>
    <dbReference type="NCBI Taxonomy" id="3020056"/>
    <lineage>
        <taxon>Bacteria</taxon>
        <taxon>Bacillati</taxon>
        <taxon>Bacillota</taxon>
        <taxon>Bacilli</taxon>
        <taxon>Bacillales</taxon>
        <taxon>Caryophanaceae</taxon>
        <taxon>Sporosarcina</taxon>
    </lineage>
</organism>
<evidence type="ECO:0000256" key="1">
    <source>
        <dbReference type="SAM" id="Phobius"/>
    </source>
</evidence>
<keyword evidence="3" id="KW-1185">Reference proteome</keyword>
<proteinExistence type="predicted"/>
<reference evidence="2 3" key="1">
    <citation type="submission" date="2023-01" db="EMBL/GenBank/DDBJ databases">
        <title>Sporosarcina sp. nov., isolated from Korean tranditional fermented seafood 'Jeotgal'.</title>
        <authorList>
            <person name="Yang A.-I."/>
        </authorList>
    </citation>
    <scope>NUCLEOTIDE SEQUENCE [LARGE SCALE GENOMIC DNA]</scope>
    <source>
        <strain evidence="2 3">B2O-1</strain>
    </source>
</reference>
<keyword evidence="1" id="KW-0472">Membrane</keyword>
<protein>
    <submittedName>
        <fullName evidence="2">Uncharacterized protein</fullName>
    </submittedName>
</protein>
<feature type="transmembrane region" description="Helical" evidence="1">
    <location>
        <begin position="7"/>
        <end position="28"/>
    </location>
</feature>
<dbReference type="EMBL" id="CP116341">
    <property type="protein sequence ID" value="WOV83300.1"/>
    <property type="molecule type" value="Genomic_DNA"/>
</dbReference>